<reference evidence="3" key="1">
    <citation type="journal article" date="2020" name="mSystems">
        <title>Genome- and Community-Level Interaction Insights into Carbon Utilization and Element Cycling Functions of Hydrothermarchaeota in Hydrothermal Sediment.</title>
        <authorList>
            <person name="Zhou Z."/>
            <person name="Liu Y."/>
            <person name="Xu W."/>
            <person name="Pan J."/>
            <person name="Luo Z.H."/>
            <person name="Li M."/>
        </authorList>
    </citation>
    <scope>NUCLEOTIDE SEQUENCE [LARGE SCALE GENOMIC DNA]</scope>
    <source>
        <strain evidence="3">SpSt-488</strain>
    </source>
</reference>
<dbReference type="NCBIfam" id="TIGR02669">
    <property type="entry name" value="SpoIID_LytB"/>
    <property type="match status" value="1"/>
</dbReference>
<name>A0A7C4CBY6_UNCW3</name>
<dbReference type="GO" id="GO:0030435">
    <property type="term" value="P:sporulation resulting in formation of a cellular spore"/>
    <property type="evidence" value="ECO:0007669"/>
    <property type="project" value="InterPro"/>
</dbReference>
<keyword evidence="1" id="KW-0732">Signal</keyword>
<evidence type="ECO:0000313" key="3">
    <source>
        <dbReference type="EMBL" id="HGK28027.1"/>
    </source>
</evidence>
<sequence length="391" mass="42036">MRRLAAVAVLLAVSCSYPKVLPATVPEGPDRLGPTVQVRLTADASRVAVSSPAGFAVRAAGAGQPVTVSGAVALVAKAGGGVAVEAGGRVRLKSRDTLRLEPGGEAGFELGERKYRGGLKVFRDAGGALAVVNVLPLEHYLYSVVPCEIGPIRQETFEAVKAQAVAARSFTITRLGRRKGLGHDLFDSYLRDQEYRGSGRETELGRSAVDATRGEVLRWQGEVAEALYHAACGGVTASGAKPFLRSVRDTPGQARNRPAFCSSSSHFSWQVTLSRDSLERSLGRKAGTGRLRVWGLTLVRDQDSGRVAKVRVRTDRGSRDFSGPEFRFALGLKSHWFDVKLSGRSVTISGHGWGHGAGMCQHGAVEMARRGYSCRQILEHYYSGVTVERLY</sequence>
<dbReference type="InterPro" id="IPR013486">
    <property type="entry name" value="SpoIID/LytB"/>
</dbReference>
<gene>
    <name evidence="3" type="ORF">ENS41_03645</name>
</gene>
<feature type="domain" description="Sporulation stage II protein D amidase enhancer LytB N-terminal" evidence="2">
    <location>
        <begin position="127"/>
        <end position="218"/>
    </location>
</feature>
<dbReference type="Pfam" id="PF08486">
    <property type="entry name" value="SpoIID"/>
    <property type="match status" value="1"/>
</dbReference>
<protein>
    <submittedName>
        <fullName evidence="3">SpoIID/LytB domain-containing protein</fullName>
    </submittedName>
</protein>
<dbReference type="PROSITE" id="PS51257">
    <property type="entry name" value="PROKAR_LIPOPROTEIN"/>
    <property type="match status" value="1"/>
</dbReference>
<organism evidence="3">
    <name type="scientific">candidate division WOR-3 bacterium</name>
    <dbReference type="NCBI Taxonomy" id="2052148"/>
    <lineage>
        <taxon>Bacteria</taxon>
        <taxon>Bacteria division WOR-3</taxon>
    </lineage>
</organism>
<dbReference type="AlphaFoldDB" id="A0A7C4CBY6"/>
<dbReference type="InterPro" id="IPR013693">
    <property type="entry name" value="SpoIID/LytB_N"/>
</dbReference>
<feature type="signal peptide" evidence="1">
    <location>
        <begin position="1"/>
        <end position="22"/>
    </location>
</feature>
<proteinExistence type="predicted"/>
<feature type="chain" id="PRO_5027617736" evidence="1">
    <location>
        <begin position="23"/>
        <end position="391"/>
    </location>
</feature>
<accession>A0A7C4CBY6</accession>
<dbReference type="EMBL" id="DSUT01000071">
    <property type="protein sequence ID" value="HGK28027.1"/>
    <property type="molecule type" value="Genomic_DNA"/>
</dbReference>
<comment type="caution">
    <text evidence="3">The sequence shown here is derived from an EMBL/GenBank/DDBJ whole genome shotgun (WGS) entry which is preliminary data.</text>
</comment>
<evidence type="ECO:0000256" key="1">
    <source>
        <dbReference type="SAM" id="SignalP"/>
    </source>
</evidence>
<evidence type="ECO:0000259" key="2">
    <source>
        <dbReference type="Pfam" id="PF08486"/>
    </source>
</evidence>